<feature type="region of interest" description="Disordered" evidence="1">
    <location>
        <begin position="30"/>
        <end position="66"/>
    </location>
</feature>
<dbReference type="Gene3D" id="3.30.70.330">
    <property type="match status" value="1"/>
</dbReference>
<dbReference type="SUPFAM" id="SSF54928">
    <property type="entry name" value="RNA-binding domain, RBD"/>
    <property type="match status" value="1"/>
</dbReference>
<reference evidence="2" key="1">
    <citation type="submission" date="2022-12" db="EMBL/GenBank/DDBJ databases">
        <title>Draft genome assemblies for two species of Escallonia (Escalloniales).</title>
        <authorList>
            <person name="Chanderbali A."/>
            <person name="Dervinis C."/>
            <person name="Anghel I."/>
            <person name="Soltis D."/>
            <person name="Soltis P."/>
            <person name="Zapata F."/>
        </authorList>
    </citation>
    <scope>NUCLEOTIDE SEQUENCE</scope>
    <source>
        <strain evidence="2">UCBG92.1500</strain>
        <tissue evidence="2">Leaf</tissue>
    </source>
</reference>
<proteinExistence type="predicted"/>
<dbReference type="Proteomes" id="UP001187471">
    <property type="component" value="Unassembled WGS sequence"/>
</dbReference>
<dbReference type="EMBL" id="JAVXUO010001019">
    <property type="protein sequence ID" value="KAK2986981.1"/>
    <property type="molecule type" value="Genomic_DNA"/>
</dbReference>
<dbReference type="InterPro" id="IPR012677">
    <property type="entry name" value="Nucleotide-bd_a/b_plait_sf"/>
</dbReference>
<keyword evidence="3" id="KW-1185">Reference proteome</keyword>
<protein>
    <submittedName>
        <fullName evidence="2">Uncharacterized protein</fullName>
    </submittedName>
</protein>
<feature type="compositionally biased region" description="Polar residues" evidence="1">
    <location>
        <begin position="30"/>
        <end position="47"/>
    </location>
</feature>
<evidence type="ECO:0000313" key="3">
    <source>
        <dbReference type="Proteomes" id="UP001187471"/>
    </source>
</evidence>
<evidence type="ECO:0000313" key="2">
    <source>
        <dbReference type="EMBL" id="KAK2986981.1"/>
    </source>
</evidence>
<evidence type="ECO:0000256" key="1">
    <source>
        <dbReference type="SAM" id="MobiDB-lite"/>
    </source>
</evidence>
<dbReference type="GO" id="GO:0003676">
    <property type="term" value="F:nucleic acid binding"/>
    <property type="evidence" value="ECO:0007669"/>
    <property type="project" value="InterPro"/>
</dbReference>
<name>A0AA88RWC5_9ASTE</name>
<sequence length="135" mass="14601">MMFAQLCKLVCGDSDCGLTIPVESNGVTTISTDKVPTKQQDPQIATGSSSSSDDDDDPSLPQPEKIQKLLKPYTLDHLVGFLIDAANWDPSILARVRPAANRDVSHCKIFVHGLGWDSTRETLAAAFEPFGAIED</sequence>
<comment type="caution">
    <text evidence="2">The sequence shown here is derived from an EMBL/GenBank/DDBJ whole genome shotgun (WGS) entry which is preliminary data.</text>
</comment>
<dbReference type="AlphaFoldDB" id="A0AA88RWC5"/>
<accession>A0AA88RWC5</accession>
<organism evidence="2 3">
    <name type="scientific">Escallonia rubra</name>
    <dbReference type="NCBI Taxonomy" id="112253"/>
    <lineage>
        <taxon>Eukaryota</taxon>
        <taxon>Viridiplantae</taxon>
        <taxon>Streptophyta</taxon>
        <taxon>Embryophyta</taxon>
        <taxon>Tracheophyta</taxon>
        <taxon>Spermatophyta</taxon>
        <taxon>Magnoliopsida</taxon>
        <taxon>eudicotyledons</taxon>
        <taxon>Gunneridae</taxon>
        <taxon>Pentapetalae</taxon>
        <taxon>asterids</taxon>
        <taxon>campanulids</taxon>
        <taxon>Escalloniales</taxon>
        <taxon>Escalloniaceae</taxon>
        <taxon>Escallonia</taxon>
    </lineage>
</organism>
<gene>
    <name evidence="2" type="ORF">RJ640_024879</name>
</gene>
<dbReference type="InterPro" id="IPR035979">
    <property type="entry name" value="RBD_domain_sf"/>
</dbReference>